<protein>
    <submittedName>
        <fullName evidence="1">Uncharacterized protein</fullName>
    </submittedName>
</protein>
<comment type="caution">
    <text evidence="1">The sequence shown here is derived from an EMBL/GenBank/DDBJ whole genome shotgun (WGS) entry which is preliminary data.</text>
</comment>
<reference evidence="1" key="1">
    <citation type="journal article" date="2014" name="Front. Microbiol.">
        <title>High frequency of phylogenetically diverse reductive dehalogenase-homologous genes in deep subseafloor sedimentary metagenomes.</title>
        <authorList>
            <person name="Kawai M."/>
            <person name="Futagami T."/>
            <person name="Toyoda A."/>
            <person name="Takaki Y."/>
            <person name="Nishi S."/>
            <person name="Hori S."/>
            <person name="Arai W."/>
            <person name="Tsubouchi T."/>
            <person name="Morono Y."/>
            <person name="Uchiyama I."/>
            <person name="Ito T."/>
            <person name="Fujiyama A."/>
            <person name="Inagaki F."/>
            <person name="Takami H."/>
        </authorList>
    </citation>
    <scope>NUCLEOTIDE SEQUENCE</scope>
    <source>
        <strain evidence="1">Expedition CK06-06</strain>
    </source>
</reference>
<dbReference type="AlphaFoldDB" id="X1MVM4"/>
<feature type="non-terminal residue" evidence="1">
    <location>
        <position position="1"/>
    </location>
</feature>
<accession>X1MVM4</accession>
<proteinExistence type="predicted"/>
<evidence type="ECO:0000313" key="1">
    <source>
        <dbReference type="EMBL" id="GAI35752.1"/>
    </source>
</evidence>
<gene>
    <name evidence="1" type="ORF">S06H3_40222</name>
</gene>
<organism evidence="1">
    <name type="scientific">marine sediment metagenome</name>
    <dbReference type="NCBI Taxonomy" id="412755"/>
    <lineage>
        <taxon>unclassified sequences</taxon>
        <taxon>metagenomes</taxon>
        <taxon>ecological metagenomes</taxon>
    </lineage>
</organism>
<dbReference type="EMBL" id="BARV01024666">
    <property type="protein sequence ID" value="GAI35752.1"/>
    <property type="molecule type" value="Genomic_DNA"/>
</dbReference>
<sequence>RLYDLPPKLEKHLLNLFNGYRRKGVDFKLDHYYHKGFESWIPLHEYLSEDYQRSTVSFVKKWVEEVRSPEIIKALEVATETFKED</sequence>
<name>X1MVM4_9ZZZZ</name>